<keyword evidence="2" id="KW-0645">Protease</keyword>
<dbReference type="SUPFAM" id="SSF50630">
    <property type="entry name" value="Acid proteases"/>
    <property type="match status" value="1"/>
</dbReference>
<feature type="active site" evidence="6">
    <location>
        <position position="97"/>
    </location>
</feature>
<dbReference type="InterPro" id="IPR021109">
    <property type="entry name" value="Peptidase_aspartic_dom_sf"/>
</dbReference>
<keyword evidence="4" id="KW-0378">Hydrolase</keyword>
<dbReference type="PRINTS" id="PR00792">
    <property type="entry name" value="PEPSIN"/>
</dbReference>
<dbReference type="InterPro" id="IPR032861">
    <property type="entry name" value="TAXi_N"/>
</dbReference>
<evidence type="ECO:0000256" key="5">
    <source>
        <dbReference type="ARBA" id="ARBA00023180"/>
    </source>
</evidence>
<dbReference type="PROSITE" id="PS51767">
    <property type="entry name" value="PEPTIDASE_A1"/>
    <property type="match status" value="1"/>
</dbReference>
<evidence type="ECO:0000256" key="2">
    <source>
        <dbReference type="ARBA" id="ARBA00022670"/>
    </source>
</evidence>
<keyword evidence="5" id="KW-0325">Glycoprotein</keyword>
<dbReference type="GO" id="GO:0004190">
    <property type="term" value="F:aspartic-type endopeptidase activity"/>
    <property type="evidence" value="ECO:0007669"/>
    <property type="project" value="UniProtKB-KW"/>
</dbReference>
<dbReference type="FunFam" id="2.40.70.10:FF:000056">
    <property type="entry name" value="Eukaryotic aspartyl protease family protein"/>
    <property type="match status" value="1"/>
</dbReference>
<accession>A0A5B6YJP9</accession>
<evidence type="ECO:0000256" key="6">
    <source>
        <dbReference type="PIRSR" id="PIRSR601461-1"/>
    </source>
</evidence>
<dbReference type="PANTHER" id="PTHR13683:SF768">
    <property type="entry name" value="EUKARYOTIC ASPARTYL PROTEASE FAMILY PROTEIN"/>
    <property type="match status" value="1"/>
</dbReference>
<proteinExistence type="inferred from homology"/>
<evidence type="ECO:0000259" key="7">
    <source>
        <dbReference type="PROSITE" id="PS51767"/>
    </source>
</evidence>
<dbReference type="Pfam" id="PF14543">
    <property type="entry name" value="TAXi_N"/>
    <property type="match status" value="1"/>
</dbReference>
<dbReference type="AlphaFoldDB" id="A0A5B6YJP9"/>
<name>A0A5B6YJP9_DAVIN</name>
<dbReference type="InterPro" id="IPR001461">
    <property type="entry name" value="Aspartic_peptidase_A1"/>
</dbReference>
<dbReference type="CDD" id="cd05476">
    <property type="entry name" value="pepsin_A_like_plant"/>
    <property type="match status" value="1"/>
</dbReference>
<dbReference type="Pfam" id="PF14541">
    <property type="entry name" value="TAXi_C"/>
    <property type="match status" value="1"/>
</dbReference>
<feature type="domain" description="Peptidase A1" evidence="7">
    <location>
        <begin position="79"/>
        <end position="432"/>
    </location>
</feature>
<evidence type="ECO:0000313" key="8">
    <source>
        <dbReference type="EMBL" id="MPA31765.1"/>
    </source>
</evidence>
<dbReference type="InterPro" id="IPR034161">
    <property type="entry name" value="Pepsin-like_plant"/>
</dbReference>
<dbReference type="Gene3D" id="2.40.70.10">
    <property type="entry name" value="Acid Proteases"/>
    <property type="match status" value="2"/>
</dbReference>
<dbReference type="EMBL" id="GHES01001206">
    <property type="protein sequence ID" value="MPA31765.1"/>
    <property type="molecule type" value="Transcribed_RNA"/>
</dbReference>
<protein>
    <submittedName>
        <fullName evidence="8">Putative aspartic proteinase-like protein 2</fullName>
    </submittedName>
</protein>
<evidence type="ECO:0000256" key="1">
    <source>
        <dbReference type="ARBA" id="ARBA00007447"/>
    </source>
</evidence>
<dbReference type="PANTHER" id="PTHR13683">
    <property type="entry name" value="ASPARTYL PROTEASES"/>
    <property type="match status" value="1"/>
</dbReference>
<gene>
    <name evidence="8" type="ORF">Din_001206</name>
</gene>
<organism evidence="8">
    <name type="scientific">Davidia involucrata</name>
    <name type="common">Dove tree</name>
    <dbReference type="NCBI Taxonomy" id="16924"/>
    <lineage>
        <taxon>Eukaryota</taxon>
        <taxon>Viridiplantae</taxon>
        <taxon>Streptophyta</taxon>
        <taxon>Embryophyta</taxon>
        <taxon>Tracheophyta</taxon>
        <taxon>Spermatophyta</taxon>
        <taxon>Magnoliopsida</taxon>
        <taxon>eudicotyledons</taxon>
        <taxon>Gunneridae</taxon>
        <taxon>Pentapetalae</taxon>
        <taxon>asterids</taxon>
        <taxon>Cornales</taxon>
        <taxon>Nyssaceae</taxon>
        <taxon>Davidia</taxon>
    </lineage>
</organism>
<dbReference type="GO" id="GO:0006508">
    <property type="term" value="P:proteolysis"/>
    <property type="evidence" value="ECO:0007669"/>
    <property type="project" value="UniProtKB-KW"/>
</dbReference>
<sequence length="484" mass="52476">MDLRRGRMVFFWVIFVLELRMASIFVSANVVLNVQHKFAGRERSLGALKAHDARRHGRILSAVDLPMGGIGHATDTGLYFAKIGIGTPSKDYYVQVDTGSDVLWVNCAGCDQCPKKSDLGIQLKLYDPKGSSTGKLVTCEQDFCSVMVEAPVAGCKVGSLCQYSITYGDKSSTAGYFVKDNVQLNRVSGNLQTTPMNGTVTFGCGAKQSGQLGSSSGAVDGILGLGQANSSMISQLASAGKVKKMFAHCLDGTRGGGIFAIGDVVQPKLNSTPLIPNQAHYNVIMKAIEVGGDVLQLPTDVFDTDGGKSSIIDSGATLVYLPQEMFDPLMKKVMASHPNLKLIVEQQSTCFQYSGNVDDGFPVVTFHFENSLSLTVYPHDYLFQIRDNLWCVGWQISEMLPKDEKQMFLLGDIALSNKLVLYDLENQTIGWAEYNCSLGIKVKDEQSGEVHLVGAHDLSSACSLNAGRTLTLLLLMAILLDFLY</sequence>
<reference evidence="8" key="1">
    <citation type="submission" date="2019-08" db="EMBL/GenBank/DDBJ databases">
        <title>Reference gene set and small RNA set construction with multiple tissues from Davidia involucrata Baill.</title>
        <authorList>
            <person name="Yang H."/>
            <person name="Zhou C."/>
            <person name="Li G."/>
            <person name="Wang J."/>
            <person name="Gao P."/>
            <person name="Wang M."/>
            <person name="Wang R."/>
            <person name="Zhao Y."/>
        </authorList>
    </citation>
    <scope>NUCLEOTIDE SEQUENCE</scope>
    <source>
        <tissue evidence="8">Mixed with DoveR01_LX</tissue>
    </source>
</reference>
<evidence type="ECO:0000256" key="3">
    <source>
        <dbReference type="ARBA" id="ARBA00022750"/>
    </source>
</evidence>
<evidence type="ECO:0000256" key="4">
    <source>
        <dbReference type="ARBA" id="ARBA00022801"/>
    </source>
</evidence>
<keyword evidence="3" id="KW-0064">Aspartyl protease</keyword>
<dbReference type="FunFam" id="2.40.70.10:FF:000028">
    <property type="entry name" value="Eukaryotic aspartyl protease family protein"/>
    <property type="match status" value="1"/>
</dbReference>
<feature type="active site" evidence="6">
    <location>
        <position position="313"/>
    </location>
</feature>
<comment type="similarity">
    <text evidence="1">Belongs to the peptidase A1 family.</text>
</comment>
<dbReference type="InterPro" id="IPR033121">
    <property type="entry name" value="PEPTIDASE_A1"/>
</dbReference>
<dbReference type="InterPro" id="IPR032799">
    <property type="entry name" value="TAXi_C"/>
</dbReference>